<dbReference type="EMBL" id="CAJJDP010000220">
    <property type="protein sequence ID" value="CAD8215232.1"/>
    <property type="molecule type" value="Genomic_DNA"/>
</dbReference>
<gene>
    <name evidence="2" type="ORF">POCTA_138.1.T2160005</name>
</gene>
<keyword evidence="1" id="KW-0812">Transmembrane</keyword>
<protein>
    <submittedName>
        <fullName evidence="2">Uncharacterized protein</fullName>
    </submittedName>
</protein>
<dbReference type="Proteomes" id="UP000683925">
    <property type="component" value="Unassembled WGS sequence"/>
</dbReference>
<evidence type="ECO:0000256" key="1">
    <source>
        <dbReference type="SAM" id="Phobius"/>
    </source>
</evidence>
<reference evidence="2" key="1">
    <citation type="submission" date="2021-01" db="EMBL/GenBank/DDBJ databases">
        <authorList>
            <consortium name="Genoscope - CEA"/>
            <person name="William W."/>
        </authorList>
    </citation>
    <scope>NUCLEOTIDE SEQUENCE</scope>
</reference>
<evidence type="ECO:0000313" key="3">
    <source>
        <dbReference type="Proteomes" id="UP000683925"/>
    </source>
</evidence>
<proteinExistence type="predicted"/>
<comment type="caution">
    <text evidence="2">The sequence shown here is derived from an EMBL/GenBank/DDBJ whole genome shotgun (WGS) entry which is preliminary data.</text>
</comment>
<feature type="transmembrane region" description="Helical" evidence="1">
    <location>
        <begin position="256"/>
        <end position="279"/>
    </location>
</feature>
<organism evidence="2 3">
    <name type="scientific">Paramecium octaurelia</name>
    <dbReference type="NCBI Taxonomy" id="43137"/>
    <lineage>
        <taxon>Eukaryota</taxon>
        <taxon>Sar</taxon>
        <taxon>Alveolata</taxon>
        <taxon>Ciliophora</taxon>
        <taxon>Intramacronucleata</taxon>
        <taxon>Oligohymenophorea</taxon>
        <taxon>Peniculida</taxon>
        <taxon>Parameciidae</taxon>
        <taxon>Paramecium</taxon>
    </lineage>
</organism>
<keyword evidence="1" id="KW-0472">Membrane</keyword>
<accession>A0A8S1YRI1</accession>
<sequence length="347" mass="40214">MVKKNCIRNPAKCRDFNGNNITCQTFSALMDGTCKGNSETPLDSVNLDSVMKMLKGITSEICKSAFDSAQKNSFQNQCVLILNTVHLTLQKLHVLQEAQMAYDVVCKLFTLCSYADNEKDVCLSNSTYCQWVQQVSCKFKDNYLLIKRFTSAAKKQYIPHTCLSYYIKMVVLLIPVLMKNRVFFVLKSKKHLLRNLANYIDYGNLLQIQCSNQPLEYNNIQFVKCKLQVNNNVTNNQTDSFPDSSHMLFTLLSYQVCISDIIVCILILIYILFYTYLFIHPNNVQIHCYQINLSILQENQKKQKSNIIQHSIIQNFTFIRFCLNSKKLLSMMDIIQQQQLLLFLKQL</sequence>
<name>A0A8S1YRI1_PAROT</name>
<evidence type="ECO:0000313" key="2">
    <source>
        <dbReference type="EMBL" id="CAD8215232.1"/>
    </source>
</evidence>
<keyword evidence="3" id="KW-1185">Reference proteome</keyword>
<feature type="transmembrane region" description="Helical" evidence="1">
    <location>
        <begin position="165"/>
        <end position="186"/>
    </location>
</feature>
<dbReference type="AlphaFoldDB" id="A0A8S1YRI1"/>
<keyword evidence="1" id="KW-1133">Transmembrane helix</keyword>